<keyword evidence="2" id="KW-1185">Reference proteome</keyword>
<feature type="non-terminal residue" evidence="1">
    <location>
        <position position="1"/>
    </location>
</feature>
<evidence type="ECO:0000313" key="2">
    <source>
        <dbReference type="Proteomes" id="UP001295794"/>
    </source>
</evidence>
<comment type="caution">
    <text evidence="1">The sequence shown here is derived from an EMBL/GenBank/DDBJ whole genome shotgun (WGS) entry which is preliminary data.</text>
</comment>
<organism evidence="1 2">
    <name type="scientific">Mycena citricolor</name>
    <dbReference type="NCBI Taxonomy" id="2018698"/>
    <lineage>
        <taxon>Eukaryota</taxon>
        <taxon>Fungi</taxon>
        <taxon>Dikarya</taxon>
        <taxon>Basidiomycota</taxon>
        <taxon>Agaricomycotina</taxon>
        <taxon>Agaricomycetes</taxon>
        <taxon>Agaricomycetidae</taxon>
        <taxon>Agaricales</taxon>
        <taxon>Marasmiineae</taxon>
        <taxon>Mycenaceae</taxon>
        <taxon>Mycena</taxon>
    </lineage>
</organism>
<dbReference type="EMBL" id="CAVNYO010000109">
    <property type="protein sequence ID" value="CAK5266490.1"/>
    <property type="molecule type" value="Genomic_DNA"/>
</dbReference>
<gene>
    <name evidence="1" type="ORF">MYCIT1_LOCUS8260</name>
</gene>
<evidence type="ECO:0000313" key="1">
    <source>
        <dbReference type="EMBL" id="CAK5266490.1"/>
    </source>
</evidence>
<reference evidence="1" key="1">
    <citation type="submission" date="2023-11" db="EMBL/GenBank/DDBJ databases">
        <authorList>
            <person name="De Vega J J."/>
            <person name="De Vega J J."/>
        </authorList>
    </citation>
    <scope>NUCLEOTIDE SEQUENCE</scope>
</reference>
<name>A0AAD2H0L1_9AGAR</name>
<proteinExistence type="predicted"/>
<protein>
    <submittedName>
        <fullName evidence="1">Uncharacterized protein</fullName>
    </submittedName>
</protein>
<dbReference type="Proteomes" id="UP001295794">
    <property type="component" value="Unassembled WGS sequence"/>
</dbReference>
<accession>A0AAD2H0L1</accession>
<dbReference type="AlphaFoldDB" id="A0AAD2H0L1"/>
<sequence length="55" mass="6321">SKFLFTLSCYCKHSLIFLNLPLNPFFPTVPVTDLIDGVCDGSCRTERFRHTEGQR</sequence>